<protein>
    <submittedName>
        <fullName evidence="2">Uncharacterized protein</fullName>
    </submittedName>
</protein>
<evidence type="ECO:0000313" key="2">
    <source>
        <dbReference type="EMBL" id="CDW27953.1"/>
    </source>
</evidence>
<organism evidence="2">
    <name type="scientific">Lepeophtheirus salmonis</name>
    <name type="common">Salmon louse</name>
    <name type="synonym">Caligus salmonis</name>
    <dbReference type="NCBI Taxonomy" id="72036"/>
    <lineage>
        <taxon>Eukaryota</taxon>
        <taxon>Metazoa</taxon>
        <taxon>Ecdysozoa</taxon>
        <taxon>Arthropoda</taxon>
        <taxon>Crustacea</taxon>
        <taxon>Multicrustacea</taxon>
        <taxon>Hexanauplia</taxon>
        <taxon>Copepoda</taxon>
        <taxon>Siphonostomatoida</taxon>
        <taxon>Caligidae</taxon>
        <taxon>Lepeophtheirus</taxon>
    </lineage>
</organism>
<name>A0A0K2TPK7_LEPSM</name>
<reference evidence="2" key="1">
    <citation type="submission" date="2014-05" db="EMBL/GenBank/DDBJ databases">
        <authorList>
            <person name="Chronopoulou M."/>
        </authorList>
    </citation>
    <scope>NUCLEOTIDE SEQUENCE</scope>
    <source>
        <tissue evidence="2">Whole organism</tissue>
    </source>
</reference>
<feature type="chain" id="PRO_5005487973" evidence="1">
    <location>
        <begin position="20"/>
        <end position="47"/>
    </location>
</feature>
<keyword evidence="1" id="KW-0732">Signal</keyword>
<accession>A0A0K2TPK7</accession>
<dbReference type="AlphaFoldDB" id="A0A0K2TPK7"/>
<feature type="signal peptide" evidence="1">
    <location>
        <begin position="1"/>
        <end position="19"/>
    </location>
</feature>
<dbReference type="EMBL" id="HACA01010592">
    <property type="protein sequence ID" value="CDW27953.1"/>
    <property type="molecule type" value="Transcribed_RNA"/>
</dbReference>
<sequence>MFSFLIIINLINLLPPKIADMECCNESGLKQSIIIYGVTSLPQKCKL</sequence>
<proteinExistence type="predicted"/>
<evidence type="ECO:0000256" key="1">
    <source>
        <dbReference type="SAM" id="SignalP"/>
    </source>
</evidence>